<dbReference type="EMBL" id="CP018145">
    <property type="protein sequence ID" value="ASJ56838.1"/>
    <property type="molecule type" value="Genomic_DNA"/>
</dbReference>
<dbReference type="KEGG" id="bfm:BP422_26945"/>
<organism evidence="1 2">
    <name type="scientific">Brevibacillus formosus</name>
    <dbReference type="NCBI Taxonomy" id="54913"/>
    <lineage>
        <taxon>Bacteria</taxon>
        <taxon>Bacillati</taxon>
        <taxon>Bacillota</taxon>
        <taxon>Bacilli</taxon>
        <taxon>Bacillales</taxon>
        <taxon>Paenibacillaceae</taxon>
        <taxon>Brevibacillus</taxon>
    </lineage>
</organism>
<dbReference type="SUPFAM" id="SSF52540">
    <property type="entry name" value="P-loop containing nucleoside triphosphate hydrolases"/>
    <property type="match status" value="1"/>
</dbReference>
<evidence type="ECO:0000313" key="2">
    <source>
        <dbReference type="Proteomes" id="UP000197781"/>
    </source>
</evidence>
<name>A0A220MP60_9BACL</name>
<dbReference type="Proteomes" id="UP000197781">
    <property type="component" value="Chromosome"/>
</dbReference>
<proteinExistence type="predicted"/>
<sequence length="514" mass="59923">MIDSNQYEELMIFDDTLLFETYLQRFYSLREKTLDYIPEIVRKKDQTETNMLFSNDPDLLTTLLKDEIIKLSTKEIAVTEATFNQLDEEVKDLAKTHEIADRVHRLVLLTHKIDPKQNARKLVTVKQLEQKIPKIRALITAAYKRNDQLDPRPMLIVDRNNHQLYAKQNENEHATLFSETIAVDLIREQIQLIHHFIDAYRTFTTKGDIANQKRVYEAILYAFVSPYIWKMREDLVASGSGDASQRSQFRPFLMLAGRALSGKTTILEFIADLIGYKGKNKLVSYSKFNRADSVLPFLQSELVAPVLIDEVSQSFFTGTAGERVTKIGANDLEGIHPCIIGTTNATDFSMESQLARRIYCLFINNTFDSNKLKESREFLYQIKSKVTTDLFRDFSYRLAHRIQKNEHFACEDDPLKVARIIFMDYYQMTNLSKPPYFPDDKLNDYYERGRQIWRNLYIQKQASAHAAFFVPRNRTIKFIGSFLQYSPHRFNRLSWFGMQMNHAFSFGSMMVLLA</sequence>
<dbReference type="AlphaFoldDB" id="A0A220MP60"/>
<accession>A0A220MP60</accession>
<evidence type="ECO:0000313" key="1">
    <source>
        <dbReference type="EMBL" id="ASJ56838.1"/>
    </source>
</evidence>
<dbReference type="InterPro" id="IPR027417">
    <property type="entry name" value="P-loop_NTPase"/>
</dbReference>
<reference evidence="1 2" key="1">
    <citation type="submission" date="2016-11" db="EMBL/GenBank/DDBJ databases">
        <authorList>
            <person name="Jaros S."/>
            <person name="Januszkiewicz K."/>
            <person name="Wedrychowicz H."/>
        </authorList>
    </citation>
    <scope>NUCLEOTIDE SEQUENCE [LARGE SCALE GENOMIC DNA]</scope>
    <source>
        <strain evidence="1 2">NF2</strain>
    </source>
</reference>
<gene>
    <name evidence="1" type="ORF">BP422_26945</name>
</gene>
<protein>
    <submittedName>
        <fullName evidence="1">Uncharacterized protein</fullName>
    </submittedName>
</protein>